<protein>
    <submittedName>
        <fullName evidence="4">Lysozyme protein</fullName>
    </submittedName>
</protein>
<dbReference type="InterPro" id="IPR051595">
    <property type="entry name" value="GH25_Enzymes"/>
</dbReference>
<dbReference type="Gene3D" id="3.20.20.80">
    <property type="entry name" value="Glycosidases"/>
    <property type="match status" value="1"/>
</dbReference>
<proteinExistence type="inferred from homology"/>
<feature type="chain" id="PRO_5040165510" evidence="3">
    <location>
        <begin position="19"/>
        <end position="215"/>
    </location>
</feature>
<dbReference type="PANTHER" id="PTHR23208">
    <property type="entry name" value="LYSOZYME PROTEIN"/>
    <property type="match status" value="1"/>
</dbReference>
<dbReference type="GO" id="GO:0009253">
    <property type="term" value="P:peptidoglycan catabolic process"/>
    <property type="evidence" value="ECO:0007669"/>
    <property type="project" value="InterPro"/>
</dbReference>
<gene>
    <name evidence="4" type="ORF">M0811_09105</name>
</gene>
<dbReference type="GO" id="GO:0016998">
    <property type="term" value="P:cell wall macromolecule catabolic process"/>
    <property type="evidence" value="ECO:0007669"/>
    <property type="project" value="InterPro"/>
</dbReference>
<comment type="caution">
    <text evidence="4">The sequence shown here is derived from an EMBL/GenBank/DDBJ whole genome shotgun (WGS) entry which is preliminary data.</text>
</comment>
<keyword evidence="5" id="KW-1185">Reference proteome</keyword>
<organism evidence="4 5">
    <name type="scientific">Anaeramoeba ignava</name>
    <name type="common">Anaerobic marine amoeba</name>
    <dbReference type="NCBI Taxonomy" id="1746090"/>
    <lineage>
        <taxon>Eukaryota</taxon>
        <taxon>Metamonada</taxon>
        <taxon>Anaeramoebidae</taxon>
        <taxon>Anaeramoeba</taxon>
    </lineage>
</organism>
<keyword evidence="2 3" id="KW-0732">Signal</keyword>
<feature type="signal peptide" evidence="3">
    <location>
        <begin position="1"/>
        <end position="18"/>
    </location>
</feature>
<evidence type="ECO:0000256" key="2">
    <source>
        <dbReference type="ARBA" id="ARBA00022729"/>
    </source>
</evidence>
<dbReference type="OrthoDB" id="2251794at2759"/>
<dbReference type="Pfam" id="PF01183">
    <property type="entry name" value="Glyco_hydro_25"/>
    <property type="match status" value="1"/>
</dbReference>
<dbReference type="InterPro" id="IPR002053">
    <property type="entry name" value="Glyco_hydro_25"/>
</dbReference>
<dbReference type="CDD" id="cd06416">
    <property type="entry name" value="GH25_Lys1-like"/>
    <property type="match status" value="1"/>
</dbReference>
<evidence type="ECO:0000313" key="5">
    <source>
        <dbReference type="Proteomes" id="UP001149090"/>
    </source>
</evidence>
<name>A0A9Q0LIL9_ANAIG</name>
<evidence type="ECO:0000256" key="1">
    <source>
        <dbReference type="ARBA" id="ARBA00010646"/>
    </source>
</evidence>
<sequence>MKILQIIFSLVLASYVFATYGLDMSIYQGDPALSDFQCLKKDGYDFAILQAQTSNGGYNPYVKSQFEKCHQAEINYVDVYIFPDVSKDAASQIHTTVSKAIGDGVLTGKNMIWLDIEPYKWSSNHQTNIDFIAAMISECEKVYNIKPGIYSNWNSWSEITGGTTRFSSYQIWYPHYDGSASFSDFEPFGGWSKPNIKQFQGTTSICGTEIDKDFY</sequence>
<dbReference type="SUPFAM" id="SSF51445">
    <property type="entry name" value="(Trans)glycosidases"/>
    <property type="match status" value="1"/>
</dbReference>
<dbReference type="PROSITE" id="PS51904">
    <property type="entry name" value="GLYCOSYL_HYDROL_F25_2"/>
    <property type="match status" value="1"/>
</dbReference>
<dbReference type="AlphaFoldDB" id="A0A9Q0LIL9"/>
<dbReference type="PANTHER" id="PTHR23208:SF36">
    <property type="entry name" value="LYSOZYME-RELATED"/>
    <property type="match status" value="1"/>
</dbReference>
<comment type="similarity">
    <text evidence="1">Belongs to the glycosyl hydrolase 25 family.</text>
</comment>
<dbReference type="GO" id="GO:0007165">
    <property type="term" value="P:signal transduction"/>
    <property type="evidence" value="ECO:0007669"/>
    <property type="project" value="TreeGrafter"/>
</dbReference>
<accession>A0A9Q0LIL9</accession>
<reference evidence="4" key="1">
    <citation type="submission" date="2022-10" db="EMBL/GenBank/DDBJ databases">
        <title>Novel sulphate-reducing endosymbionts in the free-living metamonad Anaeramoeba.</title>
        <authorList>
            <person name="Jerlstrom-Hultqvist J."/>
            <person name="Cepicka I."/>
            <person name="Gallot-Lavallee L."/>
            <person name="Salas-Leiva D."/>
            <person name="Curtis B.A."/>
            <person name="Zahonova K."/>
            <person name="Pipaliya S."/>
            <person name="Dacks J."/>
            <person name="Roger A.J."/>
        </authorList>
    </citation>
    <scope>NUCLEOTIDE SEQUENCE</scope>
    <source>
        <strain evidence="4">BMAN</strain>
    </source>
</reference>
<evidence type="ECO:0000256" key="3">
    <source>
        <dbReference type="SAM" id="SignalP"/>
    </source>
</evidence>
<dbReference type="InterPro" id="IPR017853">
    <property type="entry name" value="GH"/>
</dbReference>
<dbReference type="OMA" id="YANGNQW"/>
<evidence type="ECO:0000313" key="4">
    <source>
        <dbReference type="EMBL" id="KAJ5073150.1"/>
    </source>
</evidence>
<dbReference type="Proteomes" id="UP001149090">
    <property type="component" value="Unassembled WGS sequence"/>
</dbReference>
<dbReference type="EMBL" id="JAPDFW010000077">
    <property type="protein sequence ID" value="KAJ5073150.1"/>
    <property type="molecule type" value="Genomic_DNA"/>
</dbReference>
<dbReference type="GO" id="GO:0003796">
    <property type="term" value="F:lysozyme activity"/>
    <property type="evidence" value="ECO:0007669"/>
    <property type="project" value="InterPro"/>
</dbReference>